<dbReference type="Pfam" id="PF15914">
    <property type="entry name" value="FAM193_C"/>
    <property type="match status" value="1"/>
</dbReference>
<evidence type="ECO:0000256" key="1">
    <source>
        <dbReference type="ARBA" id="ARBA00009689"/>
    </source>
</evidence>
<evidence type="ECO:0000256" key="2">
    <source>
        <dbReference type="ARBA" id="ARBA00022553"/>
    </source>
</evidence>
<feature type="compositionally biased region" description="Low complexity" evidence="4">
    <location>
        <begin position="767"/>
        <end position="776"/>
    </location>
</feature>
<keyword evidence="3" id="KW-0175">Coiled coil</keyword>
<feature type="compositionally biased region" description="Basic and acidic residues" evidence="4">
    <location>
        <begin position="695"/>
        <end position="744"/>
    </location>
</feature>
<reference evidence="6" key="1">
    <citation type="submission" date="2021-12" db="EMBL/GenBank/DDBJ databases">
        <authorList>
            <person name="King R."/>
        </authorList>
    </citation>
    <scope>NUCLEOTIDE SEQUENCE</scope>
</reference>
<evidence type="ECO:0000313" key="7">
    <source>
        <dbReference type="Proteomes" id="UP001152759"/>
    </source>
</evidence>
<keyword evidence="7" id="KW-1185">Reference proteome</keyword>
<feature type="region of interest" description="Disordered" evidence="4">
    <location>
        <begin position="378"/>
        <end position="567"/>
    </location>
</feature>
<dbReference type="KEGG" id="btab:109038509"/>
<dbReference type="EMBL" id="OU963867">
    <property type="protein sequence ID" value="CAH0391288.1"/>
    <property type="molecule type" value="Genomic_DNA"/>
</dbReference>
<feature type="compositionally biased region" description="Low complexity" evidence="4">
    <location>
        <begin position="508"/>
        <end position="519"/>
    </location>
</feature>
<evidence type="ECO:0000313" key="6">
    <source>
        <dbReference type="EMBL" id="CAH0391288.1"/>
    </source>
</evidence>
<feature type="region of interest" description="Disordered" evidence="4">
    <location>
        <begin position="1289"/>
        <end position="1319"/>
    </location>
</feature>
<feature type="compositionally biased region" description="Basic and acidic residues" evidence="4">
    <location>
        <begin position="661"/>
        <end position="673"/>
    </location>
</feature>
<feature type="compositionally biased region" description="Polar residues" evidence="4">
    <location>
        <begin position="941"/>
        <end position="952"/>
    </location>
</feature>
<feature type="compositionally biased region" description="Basic residues" evidence="4">
    <location>
        <begin position="1302"/>
        <end position="1311"/>
    </location>
</feature>
<dbReference type="PANTHER" id="PTHR15109">
    <property type="entry name" value="AGAP004327-PA"/>
    <property type="match status" value="1"/>
</dbReference>
<accession>A0A9P0AHG8</accession>
<feature type="compositionally biased region" description="Polar residues" evidence="4">
    <location>
        <begin position="1242"/>
        <end position="1257"/>
    </location>
</feature>
<feature type="compositionally biased region" description="Low complexity" evidence="4">
    <location>
        <begin position="792"/>
        <end position="809"/>
    </location>
</feature>
<dbReference type="PANTHER" id="PTHR15109:SF3">
    <property type="entry name" value="PROTEIN FAM193B"/>
    <property type="match status" value="1"/>
</dbReference>
<keyword evidence="2" id="KW-0597">Phosphoprotein</keyword>
<comment type="similarity">
    <text evidence="1">Belongs to the FAM193 family.</text>
</comment>
<feature type="region of interest" description="Disordered" evidence="4">
    <location>
        <begin position="632"/>
        <end position="814"/>
    </location>
</feature>
<dbReference type="InterPro" id="IPR029717">
    <property type="entry name" value="FAM193"/>
</dbReference>
<evidence type="ECO:0000256" key="3">
    <source>
        <dbReference type="ARBA" id="ARBA00023054"/>
    </source>
</evidence>
<gene>
    <name evidence="6" type="ORF">BEMITA_LOCUS9923</name>
</gene>
<feature type="compositionally biased region" description="Low complexity" evidence="4">
    <location>
        <begin position="906"/>
        <end position="929"/>
    </location>
</feature>
<name>A0A9P0AHG8_BEMTA</name>
<feature type="region of interest" description="Disordered" evidence="4">
    <location>
        <begin position="1227"/>
        <end position="1261"/>
    </location>
</feature>
<protein>
    <recommendedName>
        <fullName evidence="5">FAM193 C-terminal domain-containing protein</fullName>
    </recommendedName>
</protein>
<feature type="domain" description="FAM193 C-terminal" evidence="5">
    <location>
        <begin position="1324"/>
        <end position="1377"/>
    </location>
</feature>
<feature type="compositionally biased region" description="Acidic residues" evidence="4">
    <location>
        <begin position="412"/>
        <end position="424"/>
    </location>
</feature>
<feature type="compositionally biased region" description="Polar residues" evidence="4">
    <location>
        <begin position="959"/>
        <end position="974"/>
    </location>
</feature>
<feature type="compositionally biased region" description="Low complexity" evidence="4">
    <location>
        <begin position="881"/>
        <end position="895"/>
    </location>
</feature>
<feature type="compositionally biased region" description="Polar residues" evidence="4">
    <location>
        <begin position="997"/>
        <end position="1021"/>
    </location>
</feature>
<feature type="compositionally biased region" description="Low complexity" evidence="4">
    <location>
        <begin position="975"/>
        <end position="996"/>
    </location>
</feature>
<dbReference type="Proteomes" id="UP001152759">
    <property type="component" value="Chromosome 6"/>
</dbReference>
<feature type="compositionally biased region" description="Low complexity" evidence="4">
    <location>
        <begin position="637"/>
        <end position="660"/>
    </location>
</feature>
<dbReference type="InterPro" id="IPR031802">
    <property type="entry name" value="FAM193_C"/>
</dbReference>
<proteinExistence type="inferred from homology"/>
<feature type="compositionally biased region" description="Basic residues" evidence="4">
    <location>
        <begin position="745"/>
        <end position="760"/>
    </location>
</feature>
<feature type="region of interest" description="Disordered" evidence="4">
    <location>
        <begin position="878"/>
        <end position="1021"/>
    </location>
</feature>
<sequence>MSVLNVPDSESVKFDEMGDVLGKESENSVEMPVDTVPELCHDNEEPFENTPKKTSENCEDSVILNKLSQLNLDKTEIGTEITNGFNGVSDSENENEVVHKTEEEKDGIETEKVVEAACDCRVCSHARSSPLKDAEEMKQLSYLEVCNYVRTVYHTSTQRISTNEKYQDHMKNFVNLLCNLDPHELFHRLEAQIEDFITEIKVKLLELLKEEKQTSDLPRVFISELLDGYKKLMMGAMRLEPVLHELESVHLSKFQTTWKIINQSMYYSYVYSDPAIQSNMPVYISLLSSSSSETAEVDKNLIRLFLSFDDEISGALQAWAETEASIKAYNESLKAKQETLNKEWHQFKTKLEAAISDIKEISGDEGAEIKDFSNSIESLGLKSSDDGSEGSEQGDLGSDDSYNENSDCSSISDDDSDADIDSNGDEQSYEKEELSDDEERLKESSDQCGSSPDKMCMCQHRKSVTHQSAADMTKVDSKVSNHSATDYPPPVFSAVAQSRDKEARLCTEAAPPYSEAAPPYSEPAPPYSETVTPGQNPTSAPAPASAQPRPPAKVAVPPNKSHPQGHLCHKHVGRSIEEEDTCAEHAACNKRDSRQCSCCYCEVFGHAMTSVAPVSRNYQEIRDRLRFLLNKKKKSKSAPANNKAKQQPAKQQNQPAANKQSPKEEVKDPRDLNDLLSFIEGEARMSKSAAKKAARKEYLERKKQEEIERKRREEEAAERRRLAEERRKAEEEEERRRMEEIEARRKAKSKEKKKRHKEKMRQRQAEEAAAAAAAALEAKERGNQKGKKNSKKNSTTTASNAKNTATSNAGVKTNKISLSAALSKLSLKEDDKKEPQIVTIKRVMESNGAEPTVTITLRGATHNEDKVLYTLFNGQVRPLKNENSNKTSNSNATNNSKKKNNKNKPEPNVNTKQGKNSNSKTSKTDNSTNLSRSINVDKKNNIVTLTRTSNNDVRVKMQPPNNSSYSPFQNSSMQGNTYPPNGYPPNNRYPANNGYPQNNGYPANNGYPSNNGFPMSNGYPQSNGFPGGFPVSNGFPTNGFPQSNGFPPNNSFFNNVTLTRNSPQAPGYMPNSEPAFKPPSLPLPFKRSSVVLPEPELTSPTAIQINNAINKLAQPHNGSFDLENLKLPPGITITKVNPATIEERRPLQSRQQQQQQQQQQHEQQQQQQQHHQQQQFQQQNYHQQERYDQQHMYGGQPSSSNVIVVDTGKLQASKQFIDRSDISCESISNSAKRRRRKKKNAESSLNMPMSQSLSSSKLGPKDLAKNSQAAIIKVNGSMVTIRSPALQQALDSQNPHSVDQSKKKKNKKKKTVPGQRPKEEWNLDNIFAPKDIDLENGDIDDDEKELEAFKRFCLQSVPPERKKKVHLNIKDIVMKKKGPPISCN</sequence>
<feature type="region of interest" description="Disordered" evidence="4">
    <location>
        <begin position="1144"/>
        <end position="1186"/>
    </location>
</feature>
<evidence type="ECO:0000259" key="5">
    <source>
        <dbReference type="Pfam" id="PF15914"/>
    </source>
</evidence>
<organism evidence="6 7">
    <name type="scientific">Bemisia tabaci</name>
    <name type="common">Sweetpotato whitefly</name>
    <name type="synonym">Aleurodes tabaci</name>
    <dbReference type="NCBI Taxonomy" id="7038"/>
    <lineage>
        <taxon>Eukaryota</taxon>
        <taxon>Metazoa</taxon>
        <taxon>Ecdysozoa</taxon>
        <taxon>Arthropoda</taxon>
        <taxon>Hexapoda</taxon>
        <taxon>Insecta</taxon>
        <taxon>Pterygota</taxon>
        <taxon>Neoptera</taxon>
        <taxon>Paraneoptera</taxon>
        <taxon>Hemiptera</taxon>
        <taxon>Sternorrhyncha</taxon>
        <taxon>Aleyrodoidea</taxon>
        <taxon>Aleyrodidae</taxon>
        <taxon>Aleyrodinae</taxon>
        <taxon>Bemisia</taxon>
    </lineage>
</organism>
<feature type="compositionally biased region" description="Polar residues" evidence="4">
    <location>
        <begin position="1289"/>
        <end position="1298"/>
    </location>
</feature>
<feature type="compositionally biased region" description="Polar residues" evidence="4">
    <location>
        <begin position="530"/>
        <end position="539"/>
    </location>
</feature>
<evidence type="ECO:0000256" key="4">
    <source>
        <dbReference type="SAM" id="MobiDB-lite"/>
    </source>
</evidence>
<feature type="compositionally biased region" description="Low complexity" evidence="4">
    <location>
        <begin position="1148"/>
        <end position="1182"/>
    </location>
</feature>